<evidence type="ECO:0008006" key="9">
    <source>
        <dbReference type="Google" id="ProtNLM"/>
    </source>
</evidence>
<dbReference type="PROSITE" id="PS50960">
    <property type="entry name" value="HTH_PSQ"/>
    <property type="match status" value="1"/>
</dbReference>
<dbReference type="AlphaFoldDB" id="A0A553PRS8"/>
<dbReference type="Gene3D" id="3.30.710.10">
    <property type="entry name" value="Potassium Channel Kv1.1, Chain A"/>
    <property type="match status" value="1"/>
</dbReference>
<evidence type="ECO:0000256" key="4">
    <source>
        <dbReference type="SAM" id="MobiDB-lite"/>
    </source>
</evidence>
<sequence length="800" mass="86752">MKPSGNRVYDQLEIAPSVTSNGQQHYSLKWNNHQSHVLSAFDALLQNESLVDCTLVCDDTNIKAHKVVLSACSPYFQKIFVDNPGKHPIIVLKDVKGWEVQCIVDFMYKGETSVPEAQLQNLIRAAEGLRVRGLTSGGSESYTVEETRNPHVGYGRAFLPSPGAPRFHPHHHQQHPHHPEEHKLHPHPHHHLQSNQSSPMSLTHSHAEDRPRSPVSGSGPRRKQARPRRRSGDSIGNSSLDLSKAESPNSMGFNPHKSPNSTSAAHDDLLPENLSLKRPSSSPAINLVMSRWNPCLRTVNIDVILRQPRVRPCTRVTSALAVLLEDSQHRRHTAATPSSAMHESEATSSDDIMDRKASPSVSSLSHHMDTRPPPHFHPSLGDHEANARVEALQALNFMAAGGGLPHFPHGHPGLPLPPHTSHMPTPASLAGLTGLTAAAAAASMGRPTSTPVTPSNYSGPNPNRKGQHSAPRGGPPRSWTNEDLTKALENVWHKRMTTSQASRVFGIPYNSLLMYVRGKYGKSLKLERLKQRTPAANDNLNTIGNSRTTPKEKLHQQEKLKMSPSVKRLGLDSRARELPNFGLSPATLAAAAARVSASSSVPSSTSGAFSPYRPGGLLLPGLPGLQEQIGLLRMLPSQDSSRVRDLMFNIQREQASSLMSNTPPRDPENKPEDATSPTIPSNTTLFALQQAAAVATAAAVSSASTDHKPSGSGSLGSTHSPESSTHDDDMLEHGDDPHDKSCSEEPLVMDDEPEEELMGDEEDDEEVDANASHHGEPSNPDPSESGELIGNEHRSEISAL</sequence>
<feature type="region of interest" description="Disordered" evidence="4">
    <location>
        <begin position="536"/>
        <end position="561"/>
    </location>
</feature>
<feature type="region of interest" description="Disordered" evidence="4">
    <location>
        <begin position="654"/>
        <end position="680"/>
    </location>
</feature>
<evidence type="ECO:0000256" key="2">
    <source>
        <dbReference type="ARBA" id="ARBA00023242"/>
    </source>
</evidence>
<feature type="compositionally biased region" description="Basic and acidic residues" evidence="4">
    <location>
        <begin position="790"/>
        <end position="800"/>
    </location>
</feature>
<feature type="compositionally biased region" description="Polar residues" evidence="4">
    <location>
        <begin position="711"/>
        <end position="723"/>
    </location>
</feature>
<feature type="compositionally biased region" description="Basic residues" evidence="4">
    <location>
        <begin position="220"/>
        <end position="229"/>
    </location>
</feature>
<dbReference type="STRING" id="6832.A0A553PRS8"/>
<name>A0A553PRS8_TIGCA</name>
<dbReference type="Pfam" id="PF00651">
    <property type="entry name" value="BTB"/>
    <property type="match status" value="1"/>
</dbReference>
<feature type="compositionally biased region" description="Polar residues" evidence="4">
    <location>
        <begin position="234"/>
        <end position="264"/>
    </location>
</feature>
<feature type="compositionally biased region" description="Polar residues" evidence="4">
    <location>
        <begin position="335"/>
        <end position="350"/>
    </location>
</feature>
<feature type="domain" description="HTH psq-type" evidence="6">
    <location>
        <begin position="470"/>
        <end position="522"/>
    </location>
</feature>
<feature type="domain" description="BTB" evidence="5">
    <location>
        <begin position="51"/>
        <end position="116"/>
    </location>
</feature>
<reference evidence="7 8" key="1">
    <citation type="journal article" date="2018" name="Nat. Ecol. Evol.">
        <title>Genomic signatures of mitonuclear coevolution across populations of Tigriopus californicus.</title>
        <authorList>
            <person name="Barreto F.S."/>
            <person name="Watson E.T."/>
            <person name="Lima T.G."/>
            <person name="Willett C.S."/>
            <person name="Edmands S."/>
            <person name="Li W."/>
            <person name="Burton R.S."/>
        </authorList>
    </citation>
    <scope>NUCLEOTIDE SEQUENCE [LARGE SCALE GENOMIC DNA]</scope>
    <source>
        <strain evidence="7 8">San Diego</strain>
    </source>
</reference>
<feature type="compositionally biased region" description="Basic residues" evidence="4">
    <location>
        <begin position="167"/>
        <end position="176"/>
    </location>
</feature>
<evidence type="ECO:0000259" key="6">
    <source>
        <dbReference type="PROSITE" id="PS50960"/>
    </source>
</evidence>
<keyword evidence="3" id="KW-0238">DNA-binding</keyword>
<feature type="DNA-binding region" description="H-T-H motif" evidence="3">
    <location>
        <begin position="498"/>
        <end position="518"/>
    </location>
</feature>
<feature type="region of interest" description="Disordered" evidence="4">
    <location>
        <begin position="328"/>
        <end position="381"/>
    </location>
</feature>
<accession>A0A553PRS8</accession>
<dbReference type="GO" id="GO:0006357">
    <property type="term" value="P:regulation of transcription by RNA polymerase II"/>
    <property type="evidence" value="ECO:0007669"/>
    <property type="project" value="TreeGrafter"/>
</dbReference>
<dbReference type="EMBL" id="VCGU01000001">
    <property type="protein sequence ID" value="TRY80373.1"/>
    <property type="molecule type" value="Genomic_DNA"/>
</dbReference>
<dbReference type="InterPro" id="IPR051095">
    <property type="entry name" value="Dros_DevTransReg"/>
</dbReference>
<feature type="compositionally biased region" description="Acidic residues" evidence="4">
    <location>
        <begin position="747"/>
        <end position="768"/>
    </location>
</feature>
<feature type="region of interest" description="Disordered" evidence="4">
    <location>
        <begin position="152"/>
        <end position="267"/>
    </location>
</feature>
<dbReference type="GO" id="GO:0005634">
    <property type="term" value="C:nucleus"/>
    <property type="evidence" value="ECO:0007669"/>
    <property type="project" value="UniProtKB-SubCell"/>
</dbReference>
<dbReference type="InterPro" id="IPR011333">
    <property type="entry name" value="SKP1/BTB/POZ_sf"/>
</dbReference>
<dbReference type="SUPFAM" id="SSF54695">
    <property type="entry name" value="POZ domain"/>
    <property type="match status" value="1"/>
</dbReference>
<feature type="compositionally biased region" description="Basic and acidic residues" evidence="4">
    <location>
        <begin position="724"/>
        <end position="743"/>
    </location>
</feature>
<dbReference type="InterPro" id="IPR007889">
    <property type="entry name" value="HTH_Psq"/>
</dbReference>
<dbReference type="Gene3D" id="1.10.10.60">
    <property type="entry name" value="Homeodomain-like"/>
    <property type="match status" value="1"/>
</dbReference>
<evidence type="ECO:0000256" key="3">
    <source>
        <dbReference type="PROSITE-ProRule" id="PRU00320"/>
    </source>
</evidence>
<keyword evidence="2 3" id="KW-0539">Nucleus</keyword>
<dbReference type="SUPFAM" id="SSF46689">
    <property type="entry name" value="Homeodomain-like"/>
    <property type="match status" value="1"/>
</dbReference>
<feature type="compositionally biased region" description="Polar residues" evidence="4">
    <location>
        <begin position="654"/>
        <end position="663"/>
    </location>
</feature>
<organism evidence="7 8">
    <name type="scientific">Tigriopus californicus</name>
    <name type="common">Marine copepod</name>
    <dbReference type="NCBI Taxonomy" id="6832"/>
    <lineage>
        <taxon>Eukaryota</taxon>
        <taxon>Metazoa</taxon>
        <taxon>Ecdysozoa</taxon>
        <taxon>Arthropoda</taxon>
        <taxon>Crustacea</taxon>
        <taxon>Multicrustacea</taxon>
        <taxon>Hexanauplia</taxon>
        <taxon>Copepoda</taxon>
        <taxon>Harpacticoida</taxon>
        <taxon>Harpacticidae</taxon>
        <taxon>Tigriopus</taxon>
    </lineage>
</organism>
<feature type="compositionally biased region" description="Polar residues" evidence="4">
    <location>
        <begin position="193"/>
        <end position="204"/>
    </location>
</feature>
<dbReference type="InterPro" id="IPR000210">
    <property type="entry name" value="BTB/POZ_dom"/>
</dbReference>
<evidence type="ECO:0000259" key="5">
    <source>
        <dbReference type="PROSITE" id="PS50097"/>
    </source>
</evidence>
<dbReference type="Pfam" id="PF05225">
    <property type="entry name" value="HTH_psq"/>
    <property type="match status" value="1"/>
</dbReference>
<feature type="compositionally biased region" description="Polar residues" evidence="4">
    <location>
        <begin position="536"/>
        <end position="548"/>
    </location>
</feature>
<keyword evidence="8" id="KW-1185">Reference proteome</keyword>
<evidence type="ECO:0000313" key="8">
    <source>
        <dbReference type="Proteomes" id="UP000318571"/>
    </source>
</evidence>
<comment type="subcellular location">
    <subcellularLocation>
        <location evidence="1 3">Nucleus</location>
    </subcellularLocation>
</comment>
<feature type="compositionally biased region" description="Basic and acidic residues" evidence="4">
    <location>
        <begin position="549"/>
        <end position="561"/>
    </location>
</feature>
<proteinExistence type="predicted"/>
<dbReference type="PANTHER" id="PTHR23110:SF109">
    <property type="entry name" value="FI07618P-RELATED"/>
    <property type="match status" value="1"/>
</dbReference>
<dbReference type="CDD" id="cd18315">
    <property type="entry name" value="BTB_POZ_BAB-like"/>
    <property type="match status" value="1"/>
</dbReference>
<dbReference type="SMART" id="SM00225">
    <property type="entry name" value="BTB"/>
    <property type="match status" value="1"/>
</dbReference>
<protein>
    <recommendedName>
        <fullName evidence="9">BTB domain-containing protein</fullName>
    </recommendedName>
</protein>
<dbReference type="InterPro" id="IPR009057">
    <property type="entry name" value="Homeodomain-like_sf"/>
</dbReference>
<dbReference type="Proteomes" id="UP000318571">
    <property type="component" value="Chromosome 12"/>
</dbReference>
<feature type="compositionally biased region" description="Polar residues" evidence="4">
    <location>
        <begin position="446"/>
        <end position="461"/>
    </location>
</feature>
<dbReference type="PROSITE" id="PS50097">
    <property type="entry name" value="BTB"/>
    <property type="match status" value="1"/>
</dbReference>
<comment type="caution">
    <text evidence="7">The sequence shown here is derived from an EMBL/GenBank/DDBJ whole genome shotgun (WGS) entry which is preliminary data.</text>
</comment>
<evidence type="ECO:0000313" key="7">
    <source>
        <dbReference type="EMBL" id="TRY80373.1"/>
    </source>
</evidence>
<dbReference type="GO" id="GO:0003677">
    <property type="term" value="F:DNA binding"/>
    <property type="evidence" value="ECO:0007669"/>
    <property type="project" value="UniProtKB-UniRule"/>
</dbReference>
<gene>
    <name evidence="7" type="ORF">TCAL_09885</name>
</gene>
<dbReference type="PANTHER" id="PTHR23110">
    <property type="entry name" value="BTB DOMAIN TRANSCRIPTION FACTOR"/>
    <property type="match status" value="1"/>
</dbReference>
<feature type="region of interest" description="Disordered" evidence="4">
    <location>
        <begin position="440"/>
        <end position="481"/>
    </location>
</feature>
<feature type="region of interest" description="Disordered" evidence="4">
    <location>
        <begin position="703"/>
        <end position="800"/>
    </location>
</feature>
<evidence type="ECO:0000256" key="1">
    <source>
        <dbReference type="ARBA" id="ARBA00004123"/>
    </source>
</evidence>